<feature type="modified residue" description="4-aspartylphosphate" evidence="2">
    <location>
        <position position="52"/>
    </location>
</feature>
<evidence type="ECO:0000259" key="3">
    <source>
        <dbReference type="PROSITE" id="PS50110"/>
    </source>
</evidence>
<dbReference type="PANTHER" id="PTHR44591:SF3">
    <property type="entry name" value="RESPONSE REGULATORY DOMAIN-CONTAINING PROTEIN"/>
    <property type="match status" value="1"/>
</dbReference>
<accession>A0A975SKV1</accession>
<dbReference type="InterPro" id="IPR050595">
    <property type="entry name" value="Bact_response_regulator"/>
</dbReference>
<dbReference type="PROSITE" id="PS50110">
    <property type="entry name" value="RESPONSE_REGULATORY"/>
    <property type="match status" value="1"/>
</dbReference>
<dbReference type="PANTHER" id="PTHR44591">
    <property type="entry name" value="STRESS RESPONSE REGULATOR PROTEIN 1"/>
    <property type="match status" value="1"/>
</dbReference>
<dbReference type="SMART" id="SM00448">
    <property type="entry name" value="REC"/>
    <property type="match status" value="1"/>
</dbReference>
<proteinExistence type="predicted"/>
<dbReference type="RefSeq" id="WP_216129557.1">
    <property type="nucleotide sequence ID" value="NZ_CP064782.1"/>
</dbReference>
<dbReference type="CDD" id="cd17535">
    <property type="entry name" value="REC_NarL-like"/>
    <property type="match status" value="1"/>
</dbReference>
<dbReference type="KEGG" id="aiq:Azoinq_09805"/>
<gene>
    <name evidence="4" type="ORF">Azoinq_09805</name>
</gene>
<keyword evidence="1 2" id="KW-0597">Phosphoprotein</keyword>
<dbReference type="GO" id="GO:0000160">
    <property type="term" value="P:phosphorelay signal transduction system"/>
    <property type="evidence" value="ECO:0007669"/>
    <property type="project" value="InterPro"/>
</dbReference>
<evidence type="ECO:0000313" key="5">
    <source>
        <dbReference type="Proteomes" id="UP000683428"/>
    </source>
</evidence>
<feature type="domain" description="Response regulatory" evidence="3">
    <location>
        <begin position="2"/>
        <end position="115"/>
    </location>
</feature>
<evidence type="ECO:0000256" key="2">
    <source>
        <dbReference type="PROSITE-ProRule" id="PRU00169"/>
    </source>
</evidence>
<evidence type="ECO:0000256" key="1">
    <source>
        <dbReference type="ARBA" id="ARBA00022553"/>
    </source>
</evidence>
<dbReference type="Pfam" id="PF00072">
    <property type="entry name" value="Response_reg"/>
    <property type="match status" value="1"/>
</dbReference>
<name>A0A975SKV1_9RHOO</name>
<sequence length="120" mass="13390">MKVLIVEDSKLVSERLRLALEAQPGVQASIACRLDQALSQFRTQPPGLVILDIELPDGSGMNFLKTIKAESPRTRVAMFTNHPGFRQRCLDLGADFFFDKTVNLDTLTDTVSRLAKEEVQ</sequence>
<dbReference type="AlphaFoldDB" id="A0A975SKV1"/>
<dbReference type="EMBL" id="CP064782">
    <property type="protein sequence ID" value="QWT48162.1"/>
    <property type="molecule type" value="Genomic_DNA"/>
</dbReference>
<protein>
    <submittedName>
        <fullName evidence="4">Response regulator transcription factor</fullName>
    </submittedName>
</protein>
<dbReference type="InterPro" id="IPR001789">
    <property type="entry name" value="Sig_transdc_resp-reg_receiver"/>
</dbReference>
<reference evidence="4" key="1">
    <citation type="submission" date="2020-11" db="EMBL/GenBank/DDBJ databases">
        <title>Azospira inquinata sp. nov.</title>
        <authorList>
            <person name="Moe W.M."/>
            <person name="Mikes M.C."/>
        </authorList>
    </citation>
    <scope>NUCLEOTIDE SEQUENCE</scope>
    <source>
        <strain evidence="4">Azo-3</strain>
    </source>
</reference>
<evidence type="ECO:0000313" key="4">
    <source>
        <dbReference type="EMBL" id="QWT48162.1"/>
    </source>
</evidence>
<dbReference type="InterPro" id="IPR058245">
    <property type="entry name" value="NreC/VraR/RcsB-like_REC"/>
</dbReference>
<dbReference type="Proteomes" id="UP000683428">
    <property type="component" value="Chromosome"/>
</dbReference>
<keyword evidence="5" id="KW-1185">Reference proteome</keyword>
<organism evidence="4 5">
    <name type="scientific">Azospira inquinata</name>
    <dbReference type="NCBI Taxonomy" id="2785627"/>
    <lineage>
        <taxon>Bacteria</taxon>
        <taxon>Pseudomonadati</taxon>
        <taxon>Pseudomonadota</taxon>
        <taxon>Betaproteobacteria</taxon>
        <taxon>Rhodocyclales</taxon>
        <taxon>Rhodocyclaceae</taxon>
        <taxon>Azospira</taxon>
    </lineage>
</organism>
<dbReference type="PROSITE" id="PS51257">
    <property type="entry name" value="PROKAR_LIPOPROTEIN"/>
    <property type="match status" value="1"/>
</dbReference>